<dbReference type="PANTHER" id="PTHR11086">
    <property type="entry name" value="DEOXYCYTIDYLATE DEAMINASE-RELATED"/>
    <property type="match status" value="1"/>
</dbReference>
<dbReference type="RefSeq" id="WP_113646218.1">
    <property type="nucleotide sequence ID" value="NZ_QMHN01000001.1"/>
</dbReference>
<evidence type="ECO:0000313" key="4">
    <source>
        <dbReference type="Proteomes" id="UP000284120"/>
    </source>
</evidence>
<dbReference type="PROSITE" id="PS51747">
    <property type="entry name" value="CYT_DCMP_DEAMINASES_2"/>
    <property type="match status" value="1"/>
</dbReference>
<proteinExistence type="predicted"/>
<comment type="caution">
    <text evidence="3">The sequence shown here is derived from an EMBL/GenBank/DDBJ whole genome shotgun (WGS) entry which is preliminary data.</text>
</comment>
<evidence type="ECO:0000313" key="3">
    <source>
        <dbReference type="EMBL" id="RWU10733.1"/>
    </source>
</evidence>
<reference evidence="3 4" key="1">
    <citation type="submission" date="2018-06" db="EMBL/GenBank/DDBJ databases">
        <title>Pedobacter endophyticus sp. nov., an endophytic bacterium isolated from a leaf of Triticum aestivum.</title>
        <authorList>
            <person name="Zhang L."/>
        </authorList>
    </citation>
    <scope>NUCLEOTIDE SEQUENCE [LARGE SCALE GENOMIC DNA]</scope>
    <source>
        <strain evidence="3 4">CM134L-2</strain>
    </source>
</reference>
<dbReference type="GO" id="GO:0005737">
    <property type="term" value="C:cytoplasm"/>
    <property type="evidence" value="ECO:0007669"/>
    <property type="project" value="TreeGrafter"/>
</dbReference>
<name>A0A451GD20_9SPHI</name>
<sequence>MKLTEFYSLRNDFTIIGLTGRLGSGCSQIAGSLKDEKFIKSQTPKIIDSKSSLEDLKHKISFDFLAYDGNWVPFQVINYKNILLLHLLFECIKGERIEDWIFDITDTLTQNGKSINPQTKNRFDKKEDSNFIDNEFTSFLRSNQDYLMGFRAKFNFEKSLSENLQNKSMVYQLYFEGVFIKFCDDFYQVLNSYNMIKRTRFTHDIALYLRANGTVKKKELNLELKHINTIANTINRIVKAWRKETKKPTRFVIDSLKNSLEIMYFKEKFSAFYMVASNKTEADRLQSIKDANRKYGHNDPEDNIALTFLDDEEFKTNDFKAGKFYSPDIEHCIQKCDYHIFIEGEIKETEKKYVSFEDQLIKLVALIKKPGLVTPSINEHFMQVAYNSKSNSGCISRQVGAVVTDEQYSIKAIGWNDVPENQVPCGLRDLGHLINGENSFMFSKFEKSGSNYDDGVSFKLKAEKEYQNANVIHLDGRICNFCFRDFHNAFEGEKNQVHTRSLHAEENAMMQITKFGGVGIKGGKLFTTASPCELCSKKAYQLGIKEIFYIDPYPGIATTHTLKNGTDEELNPELIMFQGAVGRGFNKLYEPFISQKDEIAILTGLKPKAKIQDKLKTLTKNPSLQEKIAKNFEGKSASEQQELFDKYLNSILEK</sequence>
<dbReference type="InterPro" id="IPR016193">
    <property type="entry name" value="Cytidine_deaminase-like"/>
</dbReference>
<dbReference type="AlphaFoldDB" id="A0A451GD20"/>
<keyword evidence="4" id="KW-1185">Reference proteome</keyword>
<accession>A0A451GD20</accession>
<dbReference type="SUPFAM" id="SSF53927">
    <property type="entry name" value="Cytidine deaminase-like"/>
    <property type="match status" value="1"/>
</dbReference>
<dbReference type="Proteomes" id="UP000284120">
    <property type="component" value="Unassembled WGS sequence"/>
</dbReference>
<organism evidence="3 4">
    <name type="scientific">Pedobacter chitinilyticus</name>
    <dbReference type="NCBI Taxonomy" id="2233776"/>
    <lineage>
        <taxon>Bacteria</taxon>
        <taxon>Pseudomonadati</taxon>
        <taxon>Bacteroidota</taxon>
        <taxon>Sphingobacteriia</taxon>
        <taxon>Sphingobacteriales</taxon>
        <taxon>Sphingobacteriaceae</taxon>
        <taxon>Pedobacter</taxon>
    </lineage>
</organism>
<dbReference type="InterPro" id="IPR015517">
    <property type="entry name" value="dCMP_deaminase-rel"/>
</dbReference>
<dbReference type="OrthoDB" id="9788517at2"/>
<dbReference type="GO" id="GO:0004132">
    <property type="term" value="F:dCMP deaminase activity"/>
    <property type="evidence" value="ECO:0007669"/>
    <property type="project" value="TreeGrafter"/>
</dbReference>
<dbReference type="PANTHER" id="PTHR11086:SF18">
    <property type="entry name" value="DEOXYCYTIDYLATE DEAMINASE"/>
    <property type="match status" value="1"/>
</dbReference>
<dbReference type="Gene3D" id="3.40.50.300">
    <property type="entry name" value="P-loop containing nucleotide triphosphate hydrolases"/>
    <property type="match status" value="1"/>
</dbReference>
<evidence type="ECO:0000256" key="1">
    <source>
        <dbReference type="ARBA" id="ARBA00022801"/>
    </source>
</evidence>
<dbReference type="EMBL" id="SAYW01000001">
    <property type="protein sequence ID" value="RWU10733.1"/>
    <property type="molecule type" value="Genomic_DNA"/>
</dbReference>
<protein>
    <recommendedName>
        <fullName evidence="2">CMP/dCMP-type deaminase domain-containing protein</fullName>
    </recommendedName>
</protein>
<dbReference type="Gene3D" id="3.40.140.10">
    <property type="entry name" value="Cytidine Deaminase, domain 2"/>
    <property type="match status" value="1"/>
</dbReference>
<evidence type="ECO:0000259" key="2">
    <source>
        <dbReference type="PROSITE" id="PS51747"/>
    </source>
</evidence>
<dbReference type="InterPro" id="IPR027417">
    <property type="entry name" value="P-loop_NTPase"/>
</dbReference>
<gene>
    <name evidence="3" type="ORF">DPV69_05220</name>
</gene>
<keyword evidence="1" id="KW-0378">Hydrolase</keyword>
<dbReference type="InterPro" id="IPR002125">
    <property type="entry name" value="CMP_dCMP_dom"/>
</dbReference>
<dbReference type="Pfam" id="PF00383">
    <property type="entry name" value="dCMP_cyt_deam_1"/>
    <property type="match status" value="1"/>
</dbReference>
<feature type="domain" description="CMP/dCMP-type deaminase" evidence="2">
    <location>
        <begin position="376"/>
        <end position="578"/>
    </location>
</feature>